<evidence type="ECO:0000259" key="1">
    <source>
        <dbReference type="Pfam" id="PF13274"/>
    </source>
</evidence>
<organism evidence="2 3">
    <name type="scientific">Lentilactobacillus raoultii</name>
    <dbReference type="NCBI Taxonomy" id="1987503"/>
    <lineage>
        <taxon>Bacteria</taxon>
        <taxon>Bacillati</taxon>
        <taxon>Bacillota</taxon>
        <taxon>Bacilli</taxon>
        <taxon>Lactobacillales</taxon>
        <taxon>Lactobacillaceae</taxon>
        <taxon>Lentilactobacillus</taxon>
    </lineage>
</organism>
<dbReference type="RefSeq" id="WP_121977687.1">
    <property type="nucleotide sequence ID" value="NZ_JBHTLH010000005.1"/>
</dbReference>
<dbReference type="EMBL" id="JBHTLH010000005">
    <property type="protein sequence ID" value="MFD1124073.1"/>
    <property type="molecule type" value="Genomic_DNA"/>
</dbReference>
<name>A0ABW3PJE7_9LACO</name>
<dbReference type="Pfam" id="PF13274">
    <property type="entry name" value="SocA_Panacea"/>
    <property type="match status" value="1"/>
</dbReference>
<evidence type="ECO:0000313" key="3">
    <source>
        <dbReference type="Proteomes" id="UP001597156"/>
    </source>
</evidence>
<feature type="domain" description="Antitoxin SocA-like Panacea" evidence="1">
    <location>
        <begin position="23"/>
        <end position="115"/>
    </location>
</feature>
<dbReference type="InterPro" id="IPR025272">
    <property type="entry name" value="SocA_Panacea"/>
</dbReference>
<accession>A0ABW3PJE7</accession>
<comment type="caution">
    <text evidence="2">The sequence shown here is derived from an EMBL/GenBank/DDBJ whole genome shotgun (WGS) entry which is preliminary data.</text>
</comment>
<protein>
    <submittedName>
        <fullName evidence="2">Panacea domain-containing protein</fullName>
    </submittedName>
</protein>
<proteinExistence type="predicted"/>
<evidence type="ECO:0000313" key="2">
    <source>
        <dbReference type="EMBL" id="MFD1124073.1"/>
    </source>
</evidence>
<reference evidence="3" key="1">
    <citation type="journal article" date="2019" name="Int. J. Syst. Evol. Microbiol.">
        <title>The Global Catalogue of Microorganisms (GCM) 10K type strain sequencing project: providing services to taxonomists for standard genome sequencing and annotation.</title>
        <authorList>
            <consortium name="The Broad Institute Genomics Platform"/>
            <consortium name="The Broad Institute Genome Sequencing Center for Infectious Disease"/>
            <person name="Wu L."/>
            <person name="Ma J."/>
        </authorList>
    </citation>
    <scope>NUCLEOTIDE SEQUENCE [LARGE SCALE GENOMIC DNA]</scope>
    <source>
        <strain evidence="3">CCUG 71848</strain>
    </source>
</reference>
<dbReference type="Proteomes" id="UP001597156">
    <property type="component" value="Unassembled WGS sequence"/>
</dbReference>
<sequence>MHSVLNVARYVVEHCPDLTAMKLEKLVYYCQSWALVWDGKPLFKEDFEAWANGPVCPALYKTHIHQFSISNDFLKDYQGDFDEDELETMNAVIKFYGNKNAIYLSELTHKERPWKETRGDLPLGSRSNKVIPELLMQDYYGGL</sequence>
<keyword evidence="3" id="KW-1185">Reference proteome</keyword>
<gene>
    <name evidence="2" type="ORF">ACFQ22_01680</name>
</gene>